<dbReference type="AlphaFoldDB" id="A0A1R3V7H1"/>
<feature type="compositionally biased region" description="Basic and acidic residues" evidence="1">
    <location>
        <begin position="46"/>
        <end position="59"/>
    </location>
</feature>
<evidence type="ECO:0008006" key="4">
    <source>
        <dbReference type="Google" id="ProtNLM"/>
    </source>
</evidence>
<proteinExistence type="predicted"/>
<protein>
    <recommendedName>
        <fullName evidence="4">Nodulation protein NopC</fullName>
    </recommendedName>
</protein>
<evidence type="ECO:0000313" key="2">
    <source>
        <dbReference type="EMBL" id="SIT54746.1"/>
    </source>
</evidence>
<reference evidence="3" key="1">
    <citation type="submission" date="2017-01" db="EMBL/GenBank/DDBJ databases">
        <authorList>
            <person name="Brunel B."/>
        </authorList>
    </citation>
    <scope>NUCLEOTIDE SEQUENCE [LARGE SCALE GENOMIC DNA]</scope>
</reference>
<evidence type="ECO:0000256" key="1">
    <source>
        <dbReference type="SAM" id="MobiDB-lite"/>
    </source>
</evidence>
<keyword evidence="3" id="KW-1185">Reference proteome</keyword>
<name>A0A1R3V7H1_9HYPH</name>
<dbReference type="EMBL" id="FTPD01000010">
    <property type="protein sequence ID" value="SIT54746.1"/>
    <property type="molecule type" value="Genomic_DNA"/>
</dbReference>
<gene>
    <name evidence="2" type="ORF">BQ8794_180090</name>
</gene>
<organism evidence="2 3">
    <name type="scientific">Mesorhizobium prunaredense</name>
    <dbReference type="NCBI Taxonomy" id="1631249"/>
    <lineage>
        <taxon>Bacteria</taxon>
        <taxon>Pseudomonadati</taxon>
        <taxon>Pseudomonadota</taxon>
        <taxon>Alphaproteobacteria</taxon>
        <taxon>Hyphomicrobiales</taxon>
        <taxon>Phyllobacteriaceae</taxon>
        <taxon>Mesorhizobium</taxon>
    </lineage>
</organism>
<feature type="compositionally biased region" description="Polar residues" evidence="1">
    <location>
        <begin position="23"/>
        <end position="37"/>
    </location>
</feature>
<accession>A0A1R3V7H1</accession>
<evidence type="ECO:0000313" key="3">
    <source>
        <dbReference type="Proteomes" id="UP000188388"/>
    </source>
</evidence>
<sequence length="114" mass="11422">MIAGIGSGVGNIVSLASRGRGDPNSQPQDPSTGQTGHNKPVGGNDDPNKPVGGKDDDSKPVGGKDPVDGQTISGDEAQALADAFETVLHSVALTILNDAMADADEALADTEEDA</sequence>
<dbReference type="Proteomes" id="UP000188388">
    <property type="component" value="Unassembled WGS sequence"/>
</dbReference>
<dbReference type="RefSeq" id="WP_077376423.1">
    <property type="nucleotide sequence ID" value="NZ_FTPD01000010.1"/>
</dbReference>
<feature type="region of interest" description="Disordered" evidence="1">
    <location>
        <begin position="1"/>
        <end position="75"/>
    </location>
</feature>